<gene>
    <name evidence="1" type="ORF">FBQ74_18870</name>
</gene>
<proteinExistence type="predicted"/>
<evidence type="ECO:0000313" key="1">
    <source>
        <dbReference type="EMBL" id="QCZ95583.1"/>
    </source>
</evidence>
<dbReference type="KEGG" id="salk:FBQ74_18870"/>
<dbReference type="RefSeq" id="WP_139758266.1">
    <property type="nucleotide sequence ID" value="NZ_CP039853.1"/>
</dbReference>
<dbReference type="AlphaFoldDB" id="A0A5B7YJV9"/>
<dbReference type="EMBL" id="CP039853">
    <property type="protein sequence ID" value="QCZ95583.1"/>
    <property type="molecule type" value="Genomic_DNA"/>
</dbReference>
<keyword evidence="1" id="KW-0614">Plasmid</keyword>
<keyword evidence="2" id="KW-1185">Reference proteome</keyword>
<dbReference type="Proteomes" id="UP000304912">
    <property type="component" value="Plasmid plas12"/>
</dbReference>
<reference evidence="1 2" key="1">
    <citation type="submission" date="2019-04" db="EMBL/GenBank/DDBJ databases">
        <title>Salinimonas iocasae sp. nov., a halophilic bacterium isolated from the outer tube casing of tubeworms in Okinawa Trough.</title>
        <authorList>
            <person name="Zhang H."/>
            <person name="Wang H."/>
            <person name="Li C."/>
        </authorList>
    </citation>
    <scope>NUCLEOTIDE SEQUENCE [LARGE SCALE GENOMIC DNA]</scope>
    <source>
        <strain evidence="1 2">KX18D6</strain>
        <plasmid evidence="1 2">plas12</plasmid>
    </source>
</reference>
<name>A0A5B7YJV9_9ALTE</name>
<dbReference type="OrthoDB" id="5872644at2"/>
<accession>A0A5B7YJV9</accession>
<geneLocation type="plasmid" evidence="1 2">
    <name>plas12</name>
</geneLocation>
<protein>
    <submittedName>
        <fullName evidence="1">Uncharacterized protein</fullName>
    </submittedName>
</protein>
<organism evidence="1 2">
    <name type="scientific">Salinimonas iocasae</name>
    <dbReference type="NCBI Taxonomy" id="2572577"/>
    <lineage>
        <taxon>Bacteria</taxon>
        <taxon>Pseudomonadati</taxon>
        <taxon>Pseudomonadota</taxon>
        <taxon>Gammaproteobacteria</taxon>
        <taxon>Alteromonadales</taxon>
        <taxon>Alteromonadaceae</taxon>
        <taxon>Alteromonas/Salinimonas group</taxon>
        <taxon>Salinimonas</taxon>
    </lineage>
</organism>
<evidence type="ECO:0000313" key="2">
    <source>
        <dbReference type="Proteomes" id="UP000304912"/>
    </source>
</evidence>
<sequence>MKLSDIRSIGWLNCADGSINLTPCINGSSQPRLINISRQEFNAFGGDLEMMKQKAMEVINSQNFEDSLLLSELEHSEDSYRTIGISNYHLSGADTVVLDDLASDPECNMVLKLDTGWFVKLYESPDANTHASMVYVTKSKFDFKRLSERWLSND</sequence>